<dbReference type="Pfam" id="PF04244">
    <property type="entry name" value="DPRP"/>
    <property type="match status" value="1"/>
</dbReference>
<accession>A0AAE3G6B9</accession>
<dbReference type="EMBL" id="JALJXV010000006">
    <property type="protein sequence ID" value="MCP1675566.1"/>
    <property type="molecule type" value="Genomic_DNA"/>
</dbReference>
<dbReference type="Gene3D" id="1.10.10.1710">
    <property type="entry name" value="Deoxyribodipyrimidine photolyase-related"/>
    <property type="match status" value="1"/>
</dbReference>
<dbReference type="InterPro" id="IPR007357">
    <property type="entry name" value="PhrB-like"/>
</dbReference>
<keyword evidence="2" id="KW-1185">Reference proteome</keyword>
<dbReference type="InterPro" id="IPR036134">
    <property type="entry name" value="Crypto/Photolyase_FAD-like_sf"/>
</dbReference>
<dbReference type="RefSeq" id="WP_253479126.1">
    <property type="nucleotide sequence ID" value="NZ_JALJXV010000006.1"/>
</dbReference>
<gene>
    <name evidence="1" type="ORF">J2T57_002716</name>
</gene>
<dbReference type="Gene3D" id="3.40.50.620">
    <property type="entry name" value="HUPs"/>
    <property type="match status" value="1"/>
</dbReference>
<comment type="caution">
    <text evidence="1">The sequence shown here is derived from an EMBL/GenBank/DDBJ whole genome shotgun (WGS) entry which is preliminary data.</text>
</comment>
<reference evidence="1" key="1">
    <citation type="submission" date="2022-03" db="EMBL/GenBank/DDBJ databases">
        <title>Genomic Encyclopedia of Type Strains, Phase III (KMG-III): the genomes of soil and plant-associated and newly described type strains.</title>
        <authorList>
            <person name="Whitman W."/>
        </authorList>
    </citation>
    <scope>NUCLEOTIDE SEQUENCE</scope>
    <source>
        <strain evidence="1">ANL 6-2</strain>
    </source>
</reference>
<dbReference type="InterPro" id="IPR014729">
    <property type="entry name" value="Rossmann-like_a/b/a_fold"/>
</dbReference>
<evidence type="ECO:0000313" key="2">
    <source>
        <dbReference type="Proteomes" id="UP001205843"/>
    </source>
</evidence>
<dbReference type="Gene3D" id="1.10.579.10">
    <property type="entry name" value="DNA Cyclobutane Dipyrimidine Photolyase, subunit A, domain 3"/>
    <property type="match status" value="1"/>
</dbReference>
<sequence length="512" mass="58356">MTCVRHLLVCLGDQLDPDSALLRQGDASQDQLWMAEVDEESTHVWSHKARIVLFLSAMRHFRDEREADGWRVQYRCLDQHTASGLDAALTEDIARLTPERVRVLQPGDYRVLQRLRSACDQAGVPLDVVDDEHFFDTPAGFNAWAEGRKQLRLEYYYRALRKRFAVLMDGDQPLGGQWNFDKDNRRDFGSSGPGRIPAPRAFPPDPTTRDVIALVEHRFADHPGTLDDFDWPVTPGDAGQALEDFVNHRLAAFGPYQDALWANQPWLYHSRLSAAMNLKLLSPRAAVAAAERAYAEGLAPLQSVEGFIRQILGWREYVRGIYWRSMPDYLQGNALDAQAPLPTFFWTGDTDMRCLADAIGQTLRYGYAHHIQRLMVTGLYMLLYGVHPDAVHRWYLAVYVDAVEWVEAPNTIGMSQFADDGTMASKPYCATGKYIRRMSNHCADCRFDPERRTGEAACPFTTLYWDFLQRNRERLQAVGRMSMQLRNLDRLDATELTAIRRQAQAHRDAVSG</sequence>
<dbReference type="Gene3D" id="1.25.40.80">
    <property type="match status" value="1"/>
</dbReference>
<organism evidence="1 2">
    <name type="scientific">Natronocella acetinitrilica</name>
    <dbReference type="NCBI Taxonomy" id="414046"/>
    <lineage>
        <taxon>Bacteria</taxon>
        <taxon>Pseudomonadati</taxon>
        <taxon>Pseudomonadota</taxon>
        <taxon>Gammaproteobacteria</taxon>
        <taxon>Chromatiales</taxon>
        <taxon>Ectothiorhodospiraceae</taxon>
        <taxon>Natronocella</taxon>
    </lineage>
</organism>
<dbReference type="SUPFAM" id="SSF48173">
    <property type="entry name" value="Cryptochrome/photolyase FAD-binding domain"/>
    <property type="match status" value="1"/>
</dbReference>
<protein>
    <submittedName>
        <fullName evidence="1">Deoxyribodipyrimidine photolyase-related protein</fullName>
    </submittedName>
</protein>
<dbReference type="PANTHER" id="PTHR38657:SF1">
    <property type="entry name" value="SLR1343 PROTEIN"/>
    <property type="match status" value="1"/>
</dbReference>
<dbReference type="Proteomes" id="UP001205843">
    <property type="component" value="Unassembled WGS sequence"/>
</dbReference>
<name>A0AAE3G6B9_9GAMM</name>
<dbReference type="AlphaFoldDB" id="A0AAE3G6B9"/>
<evidence type="ECO:0000313" key="1">
    <source>
        <dbReference type="EMBL" id="MCP1675566.1"/>
    </source>
</evidence>
<dbReference type="InterPro" id="IPR052551">
    <property type="entry name" value="UV-DNA_repair_photolyase"/>
</dbReference>
<dbReference type="PANTHER" id="PTHR38657">
    <property type="entry name" value="SLR1343 PROTEIN"/>
    <property type="match status" value="1"/>
</dbReference>
<proteinExistence type="predicted"/>